<evidence type="ECO:0000313" key="6">
    <source>
        <dbReference type="Proteomes" id="UP000831156"/>
    </source>
</evidence>
<dbReference type="EMBL" id="LT969435">
    <property type="protein sequence ID" value="SOV16232.1"/>
    <property type="molecule type" value="Genomic_DNA"/>
</dbReference>
<accession>A0ABY1UPW3</accession>
<protein>
    <submittedName>
        <fullName evidence="5">cGMP-specific phosphodiesterase</fullName>
    </submittedName>
</protein>
<keyword evidence="2" id="KW-0378">Hydrolase</keyword>
<dbReference type="InterPro" id="IPR003607">
    <property type="entry name" value="HD/PDEase_dom"/>
</dbReference>
<dbReference type="InterPro" id="IPR002073">
    <property type="entry name" value="PDEase_catalytic_dom"/>
</dbReference>
<evidence type="ECO:0000256" key="2">
    <source>
        <dbReference type="ARBA" id="ARBA00022801"/>
    </source>
</evidence>
<organism evidence="5 6">
    <name type="scientific">Plasmodium gaboni</name>
    <dbReference type="NCBI Taxonomy" id="647221"/>
    <lineage>
        <taxon>Eukaryota</taxon>
        <taxon>Sar</taxon>
        <taxon>Alveolata</taxon>
        <taxon>Apicomplexa</taxon>
        <taxon>Aconoidasida</taxon>
        <taxon>Haemosporida</taxon>
        <taxon>Plasmodiidae</taxon>
        <taxon>Plasmodium</taxon>
        <taxon>Plasmodium (Laverania)</taxon>
    </lineage>
</organism>
<dbReference type="PANTHER" id="PTHR11347">
    <property type="entry name" value="CYCLIC NUCLEOTIDE PHOSPHODIESTERASE"/>
    <property type="match status" value="1"/>
</dbReference>
<reference evidence="5" key="1">
    <citation type="submission" date="2016-09" db="EMBL/GenBank/DDBJ databases">
        <authorList>
            <consortium name="Pathogen Informatics"/>
            <person name="Sun Q."/>
            <person name="Inoue M."/>
        </authorList>
    </citation>
    <scope>NUCLEOTIDE SEQUENCE</scope>
</reference>
<dbReference type="Proteomes" id="UP000831156">
    <property type="component" value="Chromosome 12"/>
</dbReference>
<keyword evidence="1" id="KW-0479">Metal-binding</keyword>
<evidence type="ECO:0000256" key="3">
    <source>
        <dbReference type="SAM" id="Phobius"/>
    </source>
</evidence>
<evidence type="ECO:0000256" key="1">
    <source>
        <dbReference type="ARBA" id="ARBA00022723"/>
    </source>
</evidence>
<feature type="transmembrane region" description="Helical" evidence="3">
    <location>
        <begin position="290"/>
        <end position="310"/>
    </location>
</feature>
<feature type="domain" description="PDEase" evidence="4">
    <location>
        <begin position="579"/>
        <end position="927"/>
    </location>
</feature>
<dbReference type="SMART" id="SM00471">
    <property type="entry name" value="HDc"/>
    <property type="match status" value="1"/>
</dbReference>
<dbReference type="PROSITE" id="PS51845">
    <property type="entry name" value="PDEASE_I_2"/>
    <property type="match status" value="1"/>
</dbReference>
<feature type="transmembrane region" description="Helical" evidence="3">
    <location>
        <begin position="257"/>
        <end position="278"/>
    </location>
</feature>
<dbReference type="Pfam" id="PF00233">
    <property type="entry name" value="PDEase_I"/>
    <property type="match status" value="1"/>
</dbReference>
<feature type="transmembrane region" description="Helical" evidence="3">
    <location>
        <begin position="363"/>
        <end position="384"/>
    </location>
</feature>
<evidence type="ECO:0000313" key="5">
    <source>
        <dbReference type="EMBL" id="SOV16232.1"/>
    </source>
</evidence>
<keyword evidence="3" id="KW-0812">Transmembrane</keyword>
<keyword evidence="3" id="KW-0472">Membrane</keyword>
<dbReference type="InterPro" id="IPR023088">
    <property type="entry name" value="PDEase"/>
</dbReference>
<dbReference type="PRINTS" id="PR00387">
    <property type="entry name" value="PDIESTERASE1"/>
</dbReference>
<dbReference type="InterPro" id="IPR036971">
    <property type="entry name" value="PDEase_catalytic_dom_sf"/>
</dbReference>
<dbReference type="CDD" id="cd00077">
    <property type="entry name" value="HDc"/>
    <property type="match status" value="1"/>
</dbReference>
<proteinExistence type="predicted"/>
<keyword evidence="6" id="KW-1185">Reference proteome</keyword>
<dbReference type="Gene3D" id="1.10.1300.10">
    <property type="entry name" value="3'5'-cyclic nucleotide phosphodiesterase, catalytic domain"/>
    <property type="match status" value="1"/>
</dbReference>
<name>A0ABY1UPW3_9APIC</name>
<keyword evidence="3" id="KW-1133">Transmembrane helix</keyword>
<feature type="transmembrane region" description="Helical" evidence="3">
    <location>
        <begin position="393"/>
        <end position="414"/>
    </location>
</feature>
<feature type="transmembrane region" description="Helical" evidence="3">
    <location>
        <begin position="434"/>
        <end position="454"/>
    </location>
</feature>
<feature type="transmembrane region" description="Helical" evidence="3">
    <location>
        <begin position="322"/>
        <end position="343"/>
    </location>
</feature>
<evidence type="ECO:0000259" key="4">
    <source>
        <dbReference type="PROSITE" id="PS51845"/>
    </source>
</evidence>
<sequence length="951" mass="114619">MMDTKVDQTFQPKFYVDKKLSKSFDKKLDEEIINYPFKKESFLISEKFSIEHTKDSLWKSIKDKAKKKSDMEYFNCVNSLCCKFICTIRKYVTYFLYLKNSSYEIYKMNSYNNNNMNITNKKNVTNNINIRNNINNSYSNDNINYNLNHSNNSSSSKHNKYNANNIDDINIKNDYTYNYIYEQIFFKYNSSFYEYLMFNLMKKIIHYKNIILNKKENINNSYNNNDIKNIDGFLIFQNLHFEEIFLNTFYSSFPFKIFLHSLYMIFICFIYFVVLYFILLKNIYTHPLIFHISILKFFFDIIFFLSFILYSLFLHLKKIDNIIYSSYISSYIFVCVTFLYSFLILKYSSYSVKMNNNTYQNYFVFQNMLFVLINIIYIFIFCFLKNYMILYSFLYNCRFSIFSILFIFLYYYIFFTLDFYTVIHFPFDNFLCPFIAFLFFSFLFIFKIITSLYYEYVYEKKYRILYIKKNNLMERRINKRTNTNINNVYFTKYFSIDNTIPTSPIEDILNNFKHITETINIIEENPNQNLLTNIKKIKEKIKNCDNILRTKNINQVQIGKYRKFEKVYNIWCLDKMYLNNPLAQEVSKSVLSNSLNRISFNSFSNMHSLLSSKFQEHYNDIYDWNGNIENIYKGNTFISIGYKLLYPLGVLEANFDKEKLKKFLFKMCSYYNDVPYHTSLHAAQVAHFSKSMLFMLDMNHKISAIDEFCLHISSLCHDTGHPGLNNYFLINSENNLALTYNDNSVLENYHCSLLFKTLKNPNYNIFEYYPYHIFISCKKNIIRAILSTDMKNHFEYISDFRTSKEFIDYDNLSNDQIWQIFCLILKASDIGHSTLEWKKHLEWTLKINEEFYLQGLLEKSLNIQNSFLCDIDTMNKLAFSQIDFLKHLCIPLFNELNYICKNNDVYTHCIQPIENNIERWEGHKNDNQNLGLHEKYKDENLLSKLELIKFE</sequence>
<gene>
    <name evidence="5" type="ORF">PGABG01_1208500</name>
</gene>
<dbReference type="SUPFAM" id="SSF109604">
    <property type="entry name" value="HD-domain/PDEase-like"/>
    <property type="match status" value="1"/>
</dbReference>